<dbReference type="EMBL" id="JBHSCY010000002">
    <property type="protein sequence ID" value="MFC4268920.1"/>
    <property type="molecule type" value="Genomic_DNA"/>
</dbReference>
<dbReference type="Gene3D" id="3.40.50.720">
    <property type="entry name" value="NAD(P)-binding Rossmann-like Domain"/>
    <property type="match status" value="1"/>
</dbReference>
<keyword evidence="2" id="KW-1185">Reference proteome</keyword>
<dbReference type="Proteomes" id="UP001595826">
    <property type="component" value="Unassembled WGS sequence"/>
</dbReference>
<sequence length="253" mass="29016">MMVVSILGCGWLGKPLAVSLVKKGFYVKGSTTSTEKLNELNQLNISPFLIDISLDINIVEFLKTDVLIIAITHKNIEDFTRLIAKIEKSPVKKVIFISTTSVYPSLNKVMTEESETMDTPHKQIEDLLRNNVNFKTTVIRFAGLFGGDRHPANWFKNGKEIPQPNGFVNMIHLDDCIQIIHKIIEKDCFGELFNACSNHHPTRREFYTYAKVKKGFSVPVFKKETEVQWKKISSDKIQRVLRYKFIHDDLLSI</sequence>
<dbReference type="InterPro" id="IPR036291">
    <property type="entry name" value="NAD(P)-bd_dom_sf"/>
</dbReference>
<organism evidence="1 2">
    <name type="scientific">Polaribacter marinivivus</name>
    <dbReference type="NCBI Taxonomy" id="1524260"/>
    <lineage>
        <taxon>Bacteria</taxon>
        <taxon>Pseudomonadati</taxon>
        <taxon>Bacteroidota</taxon>
        <taxon>Flavobacteriia</taxon>
        <taxon>Flavobacteriales</taxon>
        <taxon>Flavobacteriaceae</taxon>
    </lineage>
</organism>
<proteinExistence type="predicted"/>
<evidence type="ECO:0000313" key="1">
    <source>
        <dbReference type="EMBL" id="MFC4268920.1"/>
    </source>
</evidence>
<evidence type="ECO:0000313" key="2">
    <source>
        <dbReference type="Proteomes" id="UP001595826"/>
    </source>
</evidence>
<dbReference type="PANTHER" id="PTHR48079">
    <property type="entry name" value="PROTEIN YEEZ"/>
    <property type="match status" value="1"/>
</dbReference>
<dbReference type="PANTHER" id="PTHR48079:SF6">
    <property type="entry name" value="NAD(P)-BINDING DOMAIN-CONTAINING PROTEIN-RELATED"/>
    <property type="match status" value="1"/>
</dbReference>
<dbReference type="InterPro" id="IPR051783">
    <property type="entry name" value="NAD(P)-dependent_oxidoreduct"/>
</dbReference>
<protein>
    <submittedName>
        <fullName evidence="1">dTDP-glucose 4,6-dehydratase</fullName>
    </submittedName>
</protein>
<dbReference type="RefSeq" id="WP_377409739.1">
    <property type="nucleotide sequence ID" value="NZ_JBHSCY010000002.1"/>
</dbReference>
<accession>A0ABV8R929</accession>
<gene>
    <name evidence="1" type="ORF">ACFOWD_08400</name>
</gene>
<comment type="caution">
    <text evidence="1">The sequence shown here is derived from an EMBL/GenBank/DDBJ whole genome shotgun (WGS) entry which is preliminary data.</text>
</comment>
<name>A0ABV8R929_9FLAO</name>
<dbReference type="SUPFAM" id="SSF51735">
    <property type="entry name" value="NAD(P)-binding Rossmann-fold domains"/>
    <property type="match status" value="1"/>
</dbReference>
<reference evidence="2" key="1">
    <citation type="journal article" date="2019" name="Int. J. Syst. Evol. Microbiol.">
        <title>The Global Catalogue of Microorganisms (GCM) 10K type strain sequencing project: providing services to taxonomists for standard genome sequencing and annotation.</title>
        <authorList>
            <consortium name="The Broad Institute Genomics Platform"/>
            <consortium name="The Broad Institute Genome Sequencing Center for Infectious Disease"/>
            <person name="Wu L."/>
            <person name="Ma J."/>
        </authorList>
    </citation>
    <scope>NUCLEOTIDE SEQUENCE [LARGE SCALE GENOMIC DNA]</scope>
    <source>
        <strain evidence="2">CECT 8655</strain>
    </source>
</reference>